<dbReference type="PROSITE" id="PS51257">
    <property type="entry name" value="PROKAR_LIPOPROTEIN"/>
    <property type="match status" value="1"/>
</dbReference>
<accession>A0A0Q9ZDR1</accession>
<feature type="compositionally biased region" description="Polar residues" evidence="1">
    <location>
        <begin position="54"/>
        <end position="64"/>
    </location>
</feature>
<dbReference type="AlphaFoldDB" id="A0A0Q9ZDR1"/>
<keyword evidence="3" id="KW-1185">Reference proteome</keyword>
<gene>
    <name evidence="2" type="ORF">APR42_00665</name>
</gene>
<evidence type="ECO:0000313" key="2">
    <source>
        <dbReference type="EMBL" id="KRG30409.1"/>
    </source>
</evidence>
<dbReference type="OrthoDB" id="1429961at2"/>
<dbReference type="EMBL" id="LKTP01000001">
    <property type="protein sequence ID" value="KRG30409.1"/>
    <property type="molecule type" value="Genomic_DNA"/>
</dbReference>
<evidence type="ECO:0000256" key="1">
    <source>
        <dbReference type="SAM" id="MobiDB-lite"/>
    </source>
</evidence>
<reference evidence="2" key="1">
    <citation type="submission" date="2015-10" db="EMBL/GenBank/DDBJ databases">
        <title>Draft genome sequence of Salegentibacter mishustinae KCTC 12263.</title>
        <authorList>
            <person name="Lin W."/>
            <person name="Zheng Q."/>
        </authorList>
    </citation>
    <scope>NUCLEOTIDE SEQUENCE [LARGE SCALE GENOMIC DNA]</scope>
    <source>
        <strain evidence="2">KCTC 12263</strain>
    </source>
</reference>
<comment type="caution">
    <text evidence="2">The sequence shown here is derived from an EMBL/GenBank/DDBJ whole genome shotgun (WGS) entry which is preliminary data.</text>
</comment>
<proteinExistence type="predicted"/>
<dbReference type="RefSeq" id="WP_057480238.1">
    <property type="nucleotide sequence ID" value="NZ_BMWR01000002.1"/>
</dbReference>
<evidence type="ECO:0000313" key="3">
    <source>
        <dbReference type="Proteomes" id="UP000051643"/>
    </source>
</evidence>
<organism evidence="2 3">
    <name type="scientific">Salegentibacter mishustinae</name>
    <dbReference type="NCBI Taxonomy" id="270918"/>
    <lineage>
        <taxon>Bacteria</taxon>
        <taxon>Pseudomonadati</taxon>
        <taxon>Bacteroidota</taxon>
        <taxon>Flavobacteriia</taxon>
        <taxon>Flavobacteriales</taxon>
        <taxon>Flavobacteriaceae</taxon>
        <taxon>Salegentibacter</taxon>
    </lineage>
</organism>
<dbReference type="STRING" id="270918.APR42_00665"/>
<evidence type="ECO:0008006" key="4">
    <source>
        <dbReference type="Google" id="ProtNLM"/>
    </source>
</evidence>
<feature type="region of interest" description="Disordered" evidence="1">
    <location>
        <begin position="39"/>
        <end position="75"/>
    </location>
</feature>
<dbReference type="Proteomes" id="UP000051643">
    <property type="component" value="Unassembled WGS sequence"/>
</dbReference>
<name>A0A0Q9ZDR1_9FLAO</name>
<protein>
    <recommendedName>
        <fullName evidence="4">Lipoprotein</fullName>
    </recommendedName>
</protein>
<sequence>MKFYASLLCLFLILVSCKNEENNQDKELNLETEKSINNTISEVEPKRSKAEGISSASDENGTKSTDGKSENNTEFSEANISGNTYIKIDESDANCNCYCLELDMNKNTELCLSEDKIYINARYAQAKDGVNMYYVSPSNKNTDEDLPWKEFDTNTPIAVLSAGKNGNMVLDWKGFSIDGELAVDYAIYGKKTLEGTYKKQ</sequence>